<evidence type="ECO:0000313" key="2">
    <source>
        <dbReference type="EMBL" id="CAH2064462.1"/>
    </source>
</evidence>
<feature type="non-terminal residue" evidence="2">
    <location>
        <position position="91"/>
    </location>
</feature>
<proteinExistence type="predicted"/>
<dbReference type="InterPro" id="IPR040676">
    <property type="entry name" value="DUF5641"/>
</dbReference>
<dbReference type="Pfam" id="PF18701">
    <property type="entry name" value="DUF5641"/>
    <property type="match status" value="1"/>
</dbReference>
<gene>
    <name evidence="2" type="ORF">IPOD504_LOCUS12755</name>
</gene>
<reference evidence="2" key="1">
    <citation type="submission" date="2022-03" db="EMBL/GenBank/DDBJ databases">
        <authorList>
            <person name="Martin H S."/>
        </authorList>
    </citation>
    <scope>NUCLEOTIDE SEQUENCE</scope>
</reference>
<organism evidence="2 3">
    <name type="scientific">Iphiclides podalirius</name>
    <name type="common">scarce swallowtail</name>
    <dbReference type="NCBI Taxonomy" id="110791"/>
    <lineage>
        <taxon>Eukaryota</taxon>
        <taxon>Metazoa</taxon>
        <taxon>Ecdysozoa</taxon>
        <taxon>Arthropoda</taxon>
        <taxon>Hexapoda</taxon>
        <taxon>Insecta</taxon>
        <taxon>Pterygota</taxon>
        <taxon>Neoptera</taxon>
        <taxon>Endopterygota</taxon>
        <taxon>Lepidoptera</taxon>
        <taxon>Glossata</taxon>
        <taxon>Ditrysia</taxon>
        <taxon>Papilionoidea</taxon>
        <taxon>Papilionidae</taxon>
        <taxon>Papilioninae</taxon>
        <taxon>Iphiclides</taxon>
    </lineage>
</organism>
<dbReference type="EMBL" id="OW152842">
    <property type="protein sequence ID" value="CAH2064462.1"/>
    <property type="molecule type" value="Genomic_DNA"/>
</dbReference>
<evidence type="ECO:0000259" key="1">
    <source>
        <dbReference type="Pfam" id="PF18701"/>
    </source>
</evidence>
<name>A0ABN8IUR1_9NEOP</name>
<accession>A0ABN8IUR1</accession>
<sequence>MSIPTMPINVTRPTRYELVEKIRQHFWDRWHREHVTKYIQNCRNALSGVLYSGNAHVDMWDHMRVPQGIYYAASSVSIWAREPTVTRNRRR</sequence>
<keyword evidence="3" id="KW-1185">Reference proteome</keyword>
<dbReference type="Proteomes" id="UP000837857">
    <property type="component" value="Chromosome 30"/>
</dbReference>
<evidence type="ECO:0000313" key="3">
    <source>
        <dbReference type="Proteomes" id="UP000837857"/>
    </source>
</evidence>
<protein>
    <recommendedName>
        <fullName evidence="1">DUF5641 domain-containing protein</fullName>
    </recommendedName>
</protein>
<feature type="domain" description="DUF5641" evidence="1">
    <location>
        <begin position="14"/>
        <end position="41"/>
    </location>
</feature>